<reference evidence="2" key="1">
    <citation type="submission" date="2020-12" db="EMBL/GenBank/DDBJ databases">
        <title>Metabolic potential, ecology and presence of endohyphal bacteria is reflected in genomic diversity of Mucoromycotina.</title>
        <authorList>
            <person name="Muszewska A."/>
            <person name="Okrasinska A."/>
            <person name="Steczkiewicz K."/>
            <person name="Drgas O."/>
            <person name="Orlowska M."/>
            <person name="Perlinska-Lenart U."/>
            <person name="Aleksandrzak-Piekarczyk T."/>
            <person name="Szatraj K."/>
            <person name="Zielenkiewicz U."/>
            <person name="Pilsyk S."/>
            <person name="Malc E."/>
            <person name="Mieczkowski P."/>
            <person name="Kruszewska J.S."/>
            <person name="Biernat P."/>
            <person name="Pawlowska J."/>
        </authorList>
    </citation>
    <scope>NUCLEOTIDE SEQUENCE</scope>
    <source>
        <strain evidence="2">CBS 226.32</strain>
    </source>
</reference>
<accession>A0A8H7RJE9</accession>
<evidence type="ECO:0000313" key="3">
    <source>
        <dbReference type="Proteomes" id="UP000650833"/>
    </source>
</evidence>
<proteinExistence type="predicted"/>
<comment type="caution">
    <text evidence="2">The sequence shown here is derived from an EMBL/GenBank/DDBJ whole genome shotgun (WGS) entry which is preliminary data.</text>
</comment>
<keyword evidence="3" id="KW-1185">Reference proteome</keyword>
<evidence type="ECO:0000256" key="1">
    <source>
        <dbReference type="SAM" id="MobiDB-lite"/>
    </source>
</evidence>
<organism evidence="2 3">
    <name type="scientific">Mucor plumbeus</name>
    <dbReference type="NCBI Taxonomy" id="97098"/>
    <lineage>
        <taxon>Eukaryota</taxon>
        <taxon>Fungi</taxon>
        <taxon>Fungi incertae sedis</taxon>
        <taxon>Mucoromycota</taxon>
        <taxon>Mucoromycotina</taxon>
        <taxon>Mucoromycetes</taxon>
        <taxon>Mucorales</taxon>
        <taxon>Mucorineae</taxon>
        <taxon>Mucoraceae</taxon>
        <taxon>Mucor</taxon>
    </lineage>
</organism>
<protein>
    <submittedName>
        <fullName evidence="2">Uncharacterized protein</fullName>
    </submittedName>
</protein>
<dbReference type="EMBL" id="JAEPRC010000056">
    <property type="protein sequence ID" value="KAG2212074.1"/>
    <property type="molecule type" value="Genomic_DNA"/>
</dbReference>
<feature type="region of interest" description="Disordered" evidence="1">
    <location>
        <begin position="120"/>
        <end position="150"/>
    </location>
</feature>
<gene>
    <name evidence="2" type="ORF">INT46_009448</name>
</gene>
<evidence type="ECO:0000313" key="2">
    <source>
        <dbReference type="EMBL" id="KAG2212074.1"/>
    </source>
</evidence>
<name>A0A8H7RJE9_9FUNG</name>
<sequence>MNNQQEQQQQQQQQQQDFIPGLQLLCLTPEDDYQYDDQPEEEYSWIDDSECQENLATILPLNPEECRTDNDNHIQNVDGYHLFFEELGCFTEEPEPIDPTRDYDAEAKILIEERNKTRKQHVELSCSPMPSLDDTTSGVSSTSSSFHHDEQTPFLADLRSPLHLGGYGGQHKMTAYAYAPHAMSAIRTPI</sequence>
<feature type="compositionally biased region" description="Low complexity" evidence="1">
    <location>
        <begin position="135"/>
        <end position="145"/>
    </location>
</feature>
<dbReference type="AlphaFoldDB" id="A0A8H7RJE9"/>
<dbReference type="Proteomes" id="UP000650833">
    <property type="component" value="Unassembled WGS sequence"/>
</dbReference>
<dbReference type="OrthoDB" id="2285800at2759"/>